<feature type="region of interest" description="Disordered" evidence="1">
    <location>
        <begin position="323"/>
        <end position="433"/>
    </location>
</feature>
<feature type="compositionally biased region" description="Polar residues" evidence="1">
    <location>
        <begin position="379"/>
        <end position="390"/>
    </location>
</feature>
<proteinExistence type="predicted"/>
<dbReference type="AlphaFoldDB" id="A0A0G4FNU2"/>
<feature type="region of interest" description="Disordered" evidence="1">
    <location>
        <begin position="44"/>
        <end position="66"/>
    </location>
</feature>
<name>A0A0G4FNU2_9ALVE</name>
<dbReference type="VEuPathDB" id="CryptoDB:Cvel_17821"/>
<evidence type="ECO:0000313" key="2">
    <source>
        <dbReference type="EMBL" id="CEM15466.1"/>
    </source>
</evidence>
<feature type="region of interest" description="Disordered" evidence="1">
    <location>
        <begin position="96"/>
        <end position="120"/>
    </location>
</feature>
<feature type="compositionally biased region" description="Basic and acidic residues" evidence="1">
    <location>
        <begin position="461"/>
        <end position="470"/>
    </location>
</feature>
<accession>A0A0G4FNU2</accession>
<feature type="compositionally biased region" description="Gly residues" evidence="1">
    <location>
        <begin position="351"/>
        <end position="360"/>
    </location>
</feature>
<dbReference type="EMBL" id="CDMZ01000490">
    <property type="protein sequence ID" value="CEM15466.1"/>
    <property type="molecule type" value="Genomic_DNA"/>
</dbReference>
<protein>
    <submittedName>
        <fullName evidence="2">Uncharacterized protein</fullName>
    </submittedName>
</protein>
<feature type="compositionally biased region" description="Low complexity" evidence="1">
    <location>
        <begin position="46"/>
        <end position="57"/>
    </location>
</feature>
<sequence length="470" mass="49117">MGNQQTLLNQRAPFQGSESVSVHVHDLIDFPDLQSKDNFYVLHFLPSQGSPSPSPSHHTPPHPESLALRIPTTAPVRVPTPHDTLTCRIVEATHALLPEPDPDGGDEPHPSPSNGNREEGGDALIAFKHLRLFSGSDRDFTIEIEAAELPDGLLYRTLVACPNDRGKRGLAADGGWSLASRMAAAVGGSSGLPSVLLSLELCGVSPCPLEVLEMGGEGLCASGGDREKGKSRTADGFCSFGGLPSSSSSRGGAGVEVDHARLCRVLAGALKHQSRALVSRSKELKERRTEVEEAFEEARQAKAQALLAGGHAAAPLALQRLVGRSSSSRPPSPRGSGHFDQAAGDDPVPAGDGGDLGGPGPTTNGRRTPGPSYWDADTEANSYPNGTASRYLQPGAAVRKGASGLSPSKSASGASLSPSGAGQAGVGSSSSFFRMGQPFWLRNSRSLQVALQHQQEQHQNGGEKEGKQEK</sequence>
<feature type="region of interest" description="Disordered" evidence="1">
    <location>
        <begin position="448"/>
        <end position="470"/>
    </location>
</feature>
<feature type="compositionally biased region" description="Low complexity" evidence="1">
    <location>
        <begin position="400"/>
        <end position="431"/>
    </location>
</feature>
<organism evidence="2">
    <name type="scientific">Chromera velia CCMP2878</name>
    <dbReference type="NCBI Taxonomy" id="1169474"/>
    <lineage>
        <taxon>Eukaryota</taxon>
        <taxon>Sar</taxon>
        <taxon>Alveolata</taxon>
        <taxon>Colpodellida</taxon>
        <taxon>Chromeraceae</taxon>
        <taxon>Chromera</taxon>
    </lineage>
</organism>
<evidence type="ECO:0000256" key="1">
    <source>
        <dbReference type="SAM" id="MobiDB-lite"/>
    </source>
</evidence>
<reference evidence="2" key="1">
    <citation type="submission" date="2014-11" db="EMBL/GenBank/DDBJ databases">
        <authorList>
            <person name="Otto D Thomas"/>
            <person name="Naeem Raeece"/>
        </authorList>
    </citation>
    <scope>NUCLEOTIDE SEQUENCE</scope>
</reference>
<gene>
    <name evidence="2" type="ORF">Cvel_17821</name>
</gene>
<feature type="compositionally biased region" description="Low complexity" evidence="1">
    <location>
        <begin position="361"/>
        <end position="371"/>
    </location>
</feature>